<name>A0A1Y1K515_PHOPY</name>
<proteinExistence type="predicted"/>
<sequence length="99" mass="10598">MVPGSSYTSAFCVVGIAIFNNDAHCQVSSQAALAIVDLLSTYTQPARQPRSSYRGYHGMGDATATLNSASIKPPASLFLLGQIKMKVAWFLPELLFSIS</sequence>
<protein>
    <submittedName>
        <fullName evidence="1">Uncharacterized protein</fullName>
    </submittedName>
</protein>
<organism evidence="1">
    <name type="scientific">Photinus pyralis</name>
    <name type="common">Common eastern firefly</name>
    <name type="synonym">Lampyris pyralis</name>
    <dbReference type="NCBI Taxonomy" id="7054"/>
    <lineage>
        <taxon>Eukaryota</taxon>
        <taxon>Metazoa</taxon>
        <taxon>Ecdysozoa</taxon>
        <taxon>Arthropoda</taxon>
        <taxon>Hexapoda</taxon>
        <taxon>Insecta</taxon>
        <taxon>Pterygota</taxon>
        <taxon>Neoptera</taxon>
        <taxon>Endopterygota</taxon>
        <taxon>Coleoptera</taxon>
        <taxon>Polyphaga</taxon>
        <taxon>Elateriformia</taxon>
        <taxon>Elateroidea</taxon>
        <taxon>Lampyridae</taxon>
        <taxon>Lampyrinae</taxon>
        <taxon>Photinus</taxon>
    </lineage>
</organism>
<evidence type="ECO:0000313" key="1">
    <source>
        <dbReference type="EMBL" id="JAV55551.1"/>
    </source>
</evidence>
<dbReference type="AlphaFoldDB" id="A0A1Y1K515"/>
<accession>A0A1Y1K515</accession>
<dbReference type="EMBL" id="GEZM01095002">
    <property type="protein sequence ID" value="JAV55551.1"/>
    <property type="molecule type" value="Transcribed_RNA"/>
</dbReference>
<reference evidence="1" key="1">
    <citation type="journal article" date="2016" name="Sci. Rep.">
        <title>Molecular characterization of firefly nuptial gifts: a multi-omics approach sheds light on postcopulatory sexual selection.</title>
        <authorList>
            <person name="Al-Wathiqui N."/>
            <person name="Fallon T.R."/>
            <person name="South A."/>
            <person name="Weng J.K."/>
            <person name="Lewis S.M."/>
        </authorList>
    </citation>
    <scope>NUCLEOTIDE SEQUENCE</scope>
</reference>